<sequence length="454" mass="52048">MKSSKFIVNALIGWLLVTPVLSQSIPPRLVIAPGAHSLAQENNGKASVSPFFWLGDTAWELFEGLDRPEAIRYLDDRARKKFTIVQAHLLPWEMSDQNAVGEKAFLNSDFDQPNERYWQHVDFILEEGAKRGLYFALLPVWCCTYIEPAVAPLHTDSLKAYRYARFVGQRYHRFTNLIWVLGGDQVPKQIPVYRHLAKGLTETYADGKPEGILMTYHPPGGTWRPPATSSGEFFHNENWLDFNMIQSGHAVDNASYQRINEDYARKPTKPTLDAEPCYEQHPIKHNYENGAFNAWHVRRRGYWSLLAGACGFTYGGNGVWQMEKPNRTNLKTHFKEYWNDALNYEGAGQMQHLRKLAETYRWFTWQPDTTLINGSIGRIDDRIQSVRTADSKCIIHYVTDGHPVAIKPLPTGQWAYCWFDPRTGRSSSPEKVKELTFSPPTHGENADWVLVLTQ</sequence>
<name>A0A6P1W1J1_9BACT</name>
<proteinExistence type="predicted"/>
<keyword evidence="4" id="KW-1185">Reference proteome</keyword>
<evidence type="ECO:0000313" key="3">
    <source>
        <dbReference type="EMBL" id="QHV97850.1"/>
    </source>
</evidence>
<dbReference type="PANTHER" id="PTHR37836">
    <property type="entry name" value="LMO1036 PROTEIN"/>
    <property type="match status" value="1"/>
</dbReference>
<dbReference type="RefSeq" id="WP_162388263.1">
    <property type="nucleotide sequence ID" value="NZ_CP045997.1"/>
</dbReference>
<dbReference type="Pfam" id="PF12904">
    <property type="entry name" value="Collagen_bind_2"/>
    <property type="match status" value="1"/>
</dbReference>
<feature type="domain" description="Apiosidase-like catalytic" evidence="2">
    <location>
        <begin position="47"/>
        <end position="363"/>
    </location>
</feature>
<dbReference type="InterPro" id="IPR025277">
    <property type="entry name" value="Apiosidase-like_cat_dom"/>
</dbReference>
<protein>
    <submittedName>
        <fullName evidence="3">DUF4038 domain-containing protein</fullName>
    </submittedName>
</protein>
<dbReference type="PANTHER" id="PTHR37836:SF3">
    <property type="entry name" value="ENDOGLUCANASE"/>
    <property type="match status" value="1"/>
</dbReference>
<dbReference type="Proteomes" id="UP000464577">
    <property type="component" value="Chromosome"/>
</dbReference>
<reference evidence="3 4" key="1">
    <citation type="submission" date="2019-11" db="EMBL/GenBank/DDBJ databases">
        <title>Spirosoma endbachense sp. nov., isolated from a natural salt meadow.</title>
        <authorList>
            <person name="Rojas J."/>
            <person name="Ambika Manirajan B."/>
            <person name="Ratering S."/>
            <person name="Suarez C."/>
            <person name="Geissler-Plaum R."/>
            <person name="Schnell S."/>
        </authorList>
    </citation>
    <scope>NUCLEOTIDE SEQUENCE [LARGE SCALE GENOMIC DNA]</scope>
    <source>
        <strain evidence="3 4">I-24</strain>
    </source>
</reference>
<dbReference type="KEGG" id="senf:GJR95_23845"/>
<evidence type="ECO:0000259" key="1">
    <source>
        <dbReference type="Pfam" id="PF12904"/>
    </source>
</evidence>
<dbReference type="Pfam" id="PF13204">
    <property type="entry name" value="Apiosidase"/>
    <property type="match status" value="1"/>
</dbReference>
<feature type="domain" description="Putative collagen-binding" evidence="1">
    <location>
        <begin position="367"/>
        <end position="452"/>
    </location>
</feature>
<accession>A0A6P1W1J1</accession>
<dbReference type="AlphaFoldDB" id="A0A6P1W1J1"/>
<dbReference type="Gene3D" id="3.20.20.80">
    <property type="entry name" value="Glycosidases"/>
    <property type="match status" value="1"/>
</dbReference>
<gene>
    <name evidence="3" type="ORF">GJR95_23845</name>
</gene>
<dbReference type="InterPro" id="IPR024749">
    <property type="entry name" value="Collagen-bd_put"/>
</dbReference>
<evidence type="ECO:0000313" key="4">
    <source>
        <dbReference type="Proteomes" id="UP000464577"/>
    </source>
</evidence>
<organism evidence="3 4">
    <name type="scientific">Spirosoma endbachense</name>
    <dbReference type="NCBI Taxonomy" id="2666025"/>
    <lineage>
        <taxon>Bacteria</taxon>
        <taxon>Pseudomonadati</taxon>
        <taxon>Bacteroidota</taxon>
        <taxon>Cytophagia</taxon>
        <taxon>Cytophagales</taxon>
        <taxon>Cytophagaceae</taxon>
        <taxon>Spirosoma</taxon>
    </lineage>
</organism>
<dbReference type="EMBL" id="CP045997">
    <property type="protein sequence ID" value="QHV97850.1"/>
    <property type="molecule type" value="Genomic_DNA"/>
</dbReference>
<evidence type="ECO:0000259" key="2">
    <source>
        <dbReference type="Pfam" id="PF13204"/>
    </source>
</evidence>